<dbReference type="AlphaFoldDB" id="A0A8C9YE24"/>
<evidence type="ECO:0000256" key="7">
    <source>
        <dbReference type="ARBA" id="ARBA00022729"/>
    </source>
</evidence>
<dbReference type="InterPro" id="IPR000874">
    <property type="entry name" value="Bombesin"/>
</dbReference>
<accession>A0A8C9YE24</accession>
<dbReference type="PROSITE" id="PS00257">
    <property type="entry name" value="BOMBESIN"/>
    <property type="match status" value="1"/>
</dbReference>
<dbReference type="GeneTree" id="ENSGT00650000094838"/>
<dbReference type="Pfam" id="PF02044">
    <property type="entry name" value="Bombesin"/>
    <property type="match status" value="1"/>
</dbReference>
<keyword evidence="7" id="KW-0732">Signal</keyword>
<evidence type="ECO:0000313" key="10">
    <source>
        <dbReference type="Ensembl" id="ENSSLUP00000022357.1"/>
    </source>
</evidence>
<dbReference type="PANTHER" id="PTHR16866">
    <property type="entry name" value="GASTRIN-RELEASING PEPTIDE"/>
    <property type="match status" value="1"/>
</dbReference>
<reference evidence="10" key="2">
    <citation type="submission" date="2025-09" db="UniProtKB">
        <authorList>
            <consortium name="Ensembl"/>
        </authorList>
    </citation>
    <scope>IDENTIFICATION</scope>
</reference>
<keyword evidence="8" id="KW-0027">Amidation</keyword>
<evidence type="ECO:0000256" key="9">
    <source>
        <dbReference type="ARBA" id="ARBA00023329"/>
    </source>
</evidence>
<sequence length="154" mass="17822">LHYNSFYMIVPSDLFFDNMGGVCLCFLWTCRPVWPLFIILATIPCVLYCSESPAAVVGKMYPRGNHWAVGHLMGKKSIESLPELQETNHDSDYLTPLETAGVTERLMEALMQQKNQEQTTPQTADRLLWLQSGWREEDRDKYLREVSLWVDSVY</sequence>
<protein>
    <recommendedName>
        <fullName evidence="4">Gastrin-releasing peptide</fullName>
    </recommendedName>
</protein>
<keyword evidence="6" id="KW-0165">Cleavage on pair of basic residues</keyword>
<evidence type="ECO:0000256" key="5">
    <source>
        <dbReference type="ARBA" id="ARBA00022525"/>
    </source>
</evidence>
<evidence type="ECO:0000256" key="3">
    <source>
        <dbReference type="ARBA" id="ARBA00010012"/>
    </source>
</evidence>
<evidence type="ECO:0000256" key="1">
    <source>
        <dbReference type="ARBA" id="ARBA00004263"/>
    </source>
</evidence>
<keyword evidence="5" id="KW-0964">Secreted</keyword>
<dbReference type="GO" id="GO:0007218">
    <property type="term" value="P:neuropeptide signaling pathway"/>
    <property type="evidence" value="ECO:0007669"/>
    <property type="project" value="InterPro"/>
</dbReference>
<name>A0A8C9YE24_SANLU</name>
<dbReference type="GO" id="GO:0005184">
    <property type="term" value="F:neuropeptide hormone activity"/>
    <property type="evidence" value="ECO:0007669"/>
    <property type="project" value="TreeGrafter"/>
</dbReference>
<reference evidence="10" key="1">
    <citation type="submission" date="2025-08" db="UniProtKB">
        <authorList>
            <consortium name="Ensembl"/>
        </authorList>
    </citation>
    <scope>IDENTIFICATION</scope>
</reference>
<dbReference type="PANTHER" id="PTHR16866:SF2">
    <property type="entry name" value="GASTRIN-RELEASING PEPTIDE"/>
    <property type="match status" value="1"/>
</dbReference>
<proteinExistence type="inferred from homology"/>
<comment type="similarity">
    <text evidence="3">Belongs to the bombesin/neuromedin-B/ranatensin family.</text>
</comment>
<dbReference type="GO" id="GO:0005615">
    <property type="term" value="C:extracellular space"/>
    <property type="evidence" value="ECO:0007669"/>
    <property type="project" value="TreeGrafter"/>
</dbReference>
<evidence type="ECO:0000256" key="8">
    <source>
        <dbReference type="ARBA" id="ARBA00022815"/>
    </source>
</evidence>
<dbReference type="Proteomes" id="UP000694568">
    <property type="component" value="Unplaced"/>
</dbReference>
<comment type="subcellular location">
    <subcellularLocation>
        <location evidence="1">Cytoplasmic vesicle</location>
        <location evidence="1">Secretory vesicle lumen</location>
    </subcellularLocation>
    <subcellularLocation>
        <location evidence="2">Secreted</location>
    </subcellularLocation>
</comment>
<keyword evidence="9" id="KW-0968">Cytoplasmic vesicle</keyword>
<evidence type="ECO:0000256" key="2">
    <source>
        <dbReference type="ARBA" id="ARBA00004613"/>
    </source>
</evidence>
<dbReference type="Ensembl" id="ENSSLUT00000023099.1">
    <property type="protein sequence ID" value="ENSSLUP00000022357.1"/>
    <property type="gene ID" value="ENSSLUG00000010283.1"/>
</dbReference>
<evidence type="ECO:0000256" key="6">
    <source>
        <dbReference type="ARBA" id="ARBA00022685"/>
    </source>
</evidence>
<dbReference type="GO" id="GO:0031410">
    <property type="term" value="C:cytoplasmic vesicle"/>
    <property type="evidence" value="ECO:0007669"/>
    <property type="project" value="UniProtKB-SubCell"/>
</dbReference>
<keyword evidence="11" id="KW-1185">Reference proteome</keyword>
<evidence type="ECO:0000256" key="4">
    <source>
        <dbReference type="ARBA" id="ARBA00016270"/>
    </source>
</evidence>
<organism evidence="10 11">
    <name type="scientific">Sander lucioperca</name>
    <name type="common">Pike-perch</name>
    <name type="synonym">Perca lucioperca</name>
    <dbReference type="NCBI Taxonomy" id="283035"/>
    <lineage>
        <taxon>Eukaryota</taxon>
        <taxon>Metazoa</taxon>
        <taxon>Chordata</taxon>
        <taxon>Craniata</taxon>
        <taxon>Vertebrata</taxon>
        <taxon>Euteleostomi</taxon>
        <taxon>Actinopterygii</taxon>
        <taxon>Neopterygii</taxon>
        <taxon>Teleostei</taxon>
        <taxon>Neoteleostei</taxon>
        <taxon>Acanthomorphata</taxon>
        <taxon>Eupercaria</taxon>
        <taxon>Perciformes</taxon>
        <taxon>Percoidei</taxon>
        <taxon>Percidae</taxon>
        <taxon>Luciopercinae</taxon>
        <taxon>Sander</taxon>
    </lineage>
</organism>
<evidence type="ECO:0000313" key="11">
    <source>
        <dbReference type="Proteomes" id="UP000694568"/>
    </source>
</evidence>